<dbReference type="InterPro" id="IPR012337">
    <property type="entry name" value="RNaseH-like_sf"/>
</dbReference>
<dbReference type="GO" id="GO:0008622">
    <property type="term" value="C:epsilon DNA polymerase complex"/>
    <property type="evidence" value="ECO:0007669"/>
    <property type="project" value="InterPro"/>
</dbReference>
<dbReference type="GO" id="GO:0003887">
    <property type="term" value="F:DNA-directed DNA polymerase activity"/>
    <property type="evidence" value="ECO:0007669"/>
    <property type="project" value="UniProtKB-KW"/>
</dbReference>
<dbReference type="InterPro" id="IPR006133">
    <property type="entry name" value="DNA-dir_DNA_pol_B_exonuc"/>
</dbReference>
<dbReference type="InterPro" id="IPR029703">
    <property type="entry name" value="POL2"/>
</dbReference>
<dbReference type="AlphaFoldDB" id="A0A0M3JCT7"/>
<evidence type="ECO:0000313" key="5">
    <source>
        <dbReference type="WBParaSite" id="ASIM_0000542001-mRNA-1"/>
    </source>
</evidence>
<dbReference type="Proteomes" id="UP000267096">
    <property type="component" value="Unassembled WGS sequence"/>
</dbReference>
<dbReference type="GO" id="GO:0006272">
    <property type="term" value="P:leading strand elongation"/>
    <property type="evidence" value="ECO:0007669"/>
    <property type="project" value="TreeGrafter"/>
</dbReference>
<feature type="domain" description="DNA-directed DNA polymerase family B exonuclease" evidence="2">
    <location>
        <begin position="6"/>
        <end position="114"/>
    </location>
</feature>
<accession>A0A0M3JCT7</accession>
<sequence length="116" mass="13591">METVIDIREHDVPYEMRVCIDEKLFVGSWYQVVGRDSNRRPSIKPHPTLIDQPDPVVLAYDIEVTKLPLKFPDSSIDEIMMISYMIDGKGFLIINRQIVSEDIEDFEYTPRPEYKV</sequence>
<dbReference type="GO" id="GO:0006297">
    <property type="term" value="P:nucleotide-excision repair, DNA gap filling"/>
    <property type="evidence" value="ECO:0007669"/>
    <property type="project" value="TreeGrafter"/>
</dbReference>
<dbReference type="GO" id="GO:0006287">
    <property type="term" value="P:base-excision repair, gap-filling"/>
    <property type="evidence" value="ECO:0007669"/>
    <property type="project" value="TreeGrafter"/>
</dbReference>
<dbReference type="InterPro" id="IPR036397">
    <property type="entry name" value="RNaseH_sf"/>
</dbReference>
<reference evidence="3 4" key="2">
    <citation type="submission" date="2018-11" db="EMBL/GenBank/DDBJ databases">
        <authorList>
            <consortium name="Pathogen Informatics"/>
        </authorList>
    </citation>
    <scope>NUCLEOTIDE SEQUENCE [LARGE SCALE GENOMIC DNA]</scope>
</reference>
<protein>
    <recommendedName>
        <fullName evidence="1">DNA polymerase epsilon catalytic subunit</fullName>
        <ecNumber evidence="1">2.7.7.7</ecNumber>
    </recommendedName>
</protein>
<keyword evidence="1" id="KW-0238">DNA-binding</keyword>
<evidence type="ECO:0000313" key="4">
    <source>
        <dbReference type="Proteomes" id="UP000267096"/>
    </source>
</evidence>
<keyword evidence="1" id="KW-0539">Nucleus</keyword>
<comment type="similarity">
    <text evidence="1">Belongs to the DNA polymerase type-B family.</text>
</comment>
<keyword evidence="1" id="KW-0548">Nucleotidyltransferase</keyword>
<keyword evidence="4" id="KW-1185">Reference proteome</keyword>
<name>A0A0M3JCT7_ANISI</name>
<keyword evidence="1" id="KW-0004">4Fe-4S</keyword>
<dbReference type="GO" id="GO:0008310">
    <property type="term" value="F:single-stranded DNA 3'-5' DNA exonuclease activity"/>
    <property type="evidence" value="ECO:0007669"/>
    <property type="project" value="TreeGrafter"/>
</dbReference>
<keyword evidence="1" id="KW-0862">Zinc</keyword>
<dbReference type="GO" id="GO:0008270">
    <property type="term" value="F:zinc ion binding"/>
    <property type="evidence" value="ECO:0007669"/>
    <property type="project" value="UniProtKB-KW"/>
</dbReference>
<gene>
    <name evidence="3" type="ORF">ASIM_LOCUS5220</name>
</gene>
<dbReference type="Pfam" id="PF03104">
    <property type="entry name" value="DNA_pol_B_exo1"/>
    <property type="match status" value="1"/>
</dbReference>
<dbReference type="OrthoDB" id="10060449at2759"/>
<comment type="catalytic activity">
    <reaction evidence="1">
        <text>DNA(n) + a 2'-deoxyribonucleoside 5'-triphosphate = DNA(n+1) + diphosphate</text>
        <dbReference type="Rhea" id="RHEA:22508"/>
        <dbReference type="Rhea" id="RHEA-COMP:17339"/>
        <dbReference type="Rhea" id="RHEA-COMP:17340"/>
        <dbReference type="ChEBI" id="CHEBI:33019"/>
        <dbReference type="ChEBI" id="CHEBI:61560"/>
        <dbReference type="ChEBI" id="CHEBI:173112"/>
        <dbReference type="EC" id="2.7.7.7"/>
    </reaction>
</comment>
<dbReference type="GO" id="GO:0003677">
    <property type="term" value="F:DNA binding"/>
    <property type="evidence" value="ECO:0007669"/>
    <property type="project" value="UniProtKB-KW"/>
</dbReference>
<dbReference type="GO" id="GO:0000278">
    <property type="term" value="P:mitotic cell cycle"/>
    <property type="evidence" value="ECO:0007669"/>
    <property type="project" value="TreeGrafter"/>
</dbReference>
<dbReference type="EMBL" id="UYRR01009977">
    <property type="protein sequence ID" value="VDK25182.1"/>
    <property type="molecule type" value="Genomic_DNA"/>
</dbReference>
<dbReference type="PANTHER" id="PTHR10670:SF0">
    <property type="entry name" value="DNA POLYMERASE EPSILON CATALYTIC SUBUNIT A"/>
    <property type="match status" value="1"/>
</dbReference>
<dbReference type="EC" id="2.7.7.7" evidence="1"/>
<dbReference type="SUPFAM" id="SSF53098">
    <property type="entry name" value="Ribonuclease H-like"/>
    <property type="match status" value="1"/>
</dbReference>
<dbReference type="GO" id="GO:0045004">
    <property type="term" value="P:DNA replication proofreading"/>
    <property type="evidence" value="ECO:0007669"/>
    <property type="project" value="TreeGrafter"/>
</dbReference>
<reference evidence="5" key="1">
    <citation type="submission" date="2017-02" db="UniProtKB">
        <authorList>
            <consortium name="WormBaseParasite"/>
        </authorList>
    </citation>
    <scope>IDENTIFICATION</scope>
</reference>
<comment type="cofactor">
    <cofactor evidence="1">
        <name>[4Fe-4S] cluster</name>
        <dbReference type="ChEBI" id="CHEBI:49883"/>
    </cofactor>
</comment>
<evidence type="ECO:0000256" key="1">
    <source>
        <dbReference type="RuleBase" id="RU365029"/>
    </source>
</evidence>
<dbReference type="Gene3D" id="3.30.420.10">
    <property type="entry name" value="Ribonuclease H-like superfamily/Ribonuclease H"/>
    <property type="match status" value="1"/>
</dbReference>
<evidence type="ECO:0000313" key="3">
    <source>
        <dbReference type="EMBL" id="VDK25182.1"/>
    </source>
</evidence>
<dbReference type="WBParaSite" id="ASIM_0000542001-mRNA-1">
    <property type="protein sequence ID" value="ASIM_0000542001-mRNA-1"/>
    <property type="gene ID" value="ASIM_0000542001"/>
</dbReference>
<comment type="function">
    <text evidence="1">DNA polymerase II participates in chromosomal DNA replication.</text>
</comment>
<keyword evidence="1" id="KW-0235">DNA replication</keyword>
<keyword evidence="1" id="KW-0479">Metal-binding</keyword>
<keyword evidence="1" id="KW-0239">DNA-directed DNA polymerase</keyword>
<organism evidence="5">
    <name type="scientific">Anisakis simplex</name>
    <name type="common">Herring worm</name>
    <dbReference type="NCBI Taxonomy" id="6269"/>
    <lineage>
        <taxon>Eukaryota</taxon>
        <taxon>Metazoa</taxon>
        <taxon>Ecdysozoa</taxon>
        <taxon>Nematoda</taxon>
        <taxon>Chromadorea</taxon>
        <taxon>Rhabditida</taxon>
        <taxon>Spirurina</taxon>
        <taxon>Ascaridomorpha</taxon>
        <taxon>Ascaridoidea</taxon>
        <taxon>Anisakidae</taxon>
        <taxon>Anisakis</taxon>
        <taxon>Anisakis simplex complex</taxon>
    </lineage>
</organism>
<evidence type="ECO:0000259" key="2">
    <source>
        <dbReference type="Pfam" id="PF03104"/>
    </source>
</evidence>
<keyword evidence="1" id="KW-0411">Iron-sulfur</keyword>
<dbReference type="GO" id="GO:0051539">
    <property type="term" value="F:4 iron, 4 sulfur cluster binding"/>
    <property type="evidence" value="ECO:0007669"/>
    <property type="project" value="UniProtKB-KW"/>
</dbReference>
<comment type="subcellular location">
    <subcellularLocation>
        <location evidence="1">Nucleus</location>
    </subcellularLocation>
</comment>
<keyword evidence="1" id="KW-0808">Transferase</keyword>
<proteinExistence type="inferred from homology"/>
<keyword evidence="1" id="KW-0408">Iron</keyword>
<dbReference type="PANTHER" id="PTHR10670">
    <property type="entry name" value="DNA POLYMERASE EPSILON CATALYTIC SUBUNIT A"/>
    <property type="match status" value="1"/>
</dbReference>
<keyword evidence="1" id="KW-0863">Zinc-finger</keyword>